<dbReference type="STRING" id="29536.FLB_16180"/>
<evidence type="ECO:0000256" key="7">
    <source>
        <dbReference type="ARBA" id="ARBA00023237"/>
    </source>
</evidence>
<protein>
    <submittedName>
        <fullName evidence="10">Iron complex outermembrane recepter protein</fullName>
    </submittedName>
</protein>
<evidence type="ECO:0000256" key="1">
    <source>
        <dbReference type="ARBA" id="ARBA00004571"/>
    </source>
</evidence>
<keyword evidence="6 8" id="KW-0472">Membrane</keyword>
<dbReference type="InterPro" id="IPR037066">
    <property type="entry name" value="Plug_dom_sf"/>
</dbReference>
<evidence type="ECO:0000256" key="6">
    <source>
        <dbReference type="ARBA" id="ARBA00023136"/>
    </source>
</evidence>
<dbReference type="InterPro" id="IPR036942">
    <property type="entry name" value="Beta-barrel_TonB_sf"/>
</dbReference>
<comment type="similarity">
    <text evidence="8">Belongs to the TonB-dependent receptor family.</text>
</comment>
<dbReference type="Gene3D" id="2.170.130.10">
    <property type="entry name" value="TonB-dependent receptor, plug domain"/>
    <property type="match status" value="1"/>
</dbReference>
<keyword evidence="3 8" id="KW-1134">Transmembrane beta strand</keyword>
<evidence type="ECO:0000256" key="2">
    <source>
        <dbReference type="ARBA" id="ARBA00022448"/>
    </source>
</evidence>
<accession>A0A1I4UYN8</accession>
<organism evidence="10 11">
    <name type="scientific">Flavobacterium succinicans</name>
    <dbReference type="NCBI Taxonomy" id="29536"/>
    <lineage>
        <taxon>Bacteria</taxon>
        <taxon>Pseudomonadati</taxon>
        <taxon>Bacteroidota</taxon>
        <taxon>Flavobacteriia</taxon>
        <taxon>Flavobacteriales</taxon>
        <taxon>Flavobacteriaceae</taxon>
        <taxon>Flavobacterium</taxon>
    </lineage>
</organism>
<dbReference type="RefSeq" id="WP_024979974.1">
    <property type="nucleotide sequence ID" value="NZ_CBCRUM010000003.1"/>
</dbReference>
<dbReference type="InterPro" id="IPR039426">
    <property type="entry name" value="TonB-dep_rcpt-like"/>
</dbReference>
<dbReference type="Gene3D" id="2.40.170.20">
    <property type="entry name" value="TonB-dependent receptor, beta-barrel domain"/>
    <property type="match status" value="1"/>
</dbReference>
<dbReference type="GO" id="GO:0044718">
    <property type="term" value="P:siderophore transmembrane transport"/>
    <property type="evidence" value="ECO:0007669"/>
    <property type="project" value="TreeGrafter"/>
</dbReference>
<evidence type="ECO:0000256" key="4">
    <source>
        <dbReference type="ARBA" id="ARBA00022692"/>
    </source>
</evidence>
<keyword evidence="5" id="KW-0732">Signal</keyword>
<keyword evidence="4 8" id="KW-0812">Transmembrane</keyword>
<dbReference type="InterPro" id="IPR012910">
    <property type="entry name" value="Plug_dom"/>
</dbReference>
<feature type="domain" description="TonB-dependent receptor plug" evidence="9">
    <location>
        <begin position="118"/>
        <end position="215"/>
    </location>
</feature>
<dbReference type="GO" id="GO:0015344">
    <property type="term" value="F:siderophore uptake transmembrane transporter activity"/>
    <property type="evidence" value="ECO:0007669"/>
    <property type="project" value="TreeGrafter"/>
</dbReference>
<dbReference type="GO" id="GO:0009279">
    <property type="term" value="C:cell outer membrane"/>
    <property type="evidence" value="ECO:0007669"/>
    <property type="project" value="UniProtKB-SubCell"/>
</dbReference>
<dbReference type="EMBL" id="FOUT01000004">
    <property type="protein sequence ID" value="SFM93890.1"/>
    <property type="molecule type" value="Genomic_DNA"/>
</dbReference>
<proteinExistence type="inferred from homology"/>
<evidence type="ECO:0000256" key="5">
    <source>
        <dbReference type="ARBA" id="ARBA00022729"/>
    </source>
</evidence>
<evidence type="ECO:0000256" key="8">
    <source>
        <dbReference type="PROSITE-ProRule" id="PRU01360"/>
    </source>
</evidence>
<dbReference type="PANTHER" id="PTHR30069:SF29">
    <property type="entry name" value="HEMOGLOBIN AND HEMOGLOBIN-HAPTOGLOBIN-BINDING PROTEIN 1-RELATED"/>
    <property type="match status" value="1"/>
</dbReference>
<keyword evidence="2 8" id="KW-0813">Transport</keyword>
<dbReference type="PANTHER" id="PTHR30069">
    <property type="entry name" value="TONB-DEPENDENT OUTER MEMBRANE RECEPTOR"/>
    <property type="match status" value="1"/>
</dbReference>
<reference evidence="11" key="1">
    <citation type="submission" date="2016-10" db="EMBL/GenBank/DDBJ databases">
        <authorList>
            <person name="Varghese N."/>
            <person name="Submissions S."/>
        </authorList>
    </citation>
    <scope>NUCLEOTIDE SEQUENCE [LARGE SCALE GENOMIC DNA]</scope>
    <source>
        <strain evidence="11">DSM 4002</strain>
    </source>
</reference>
<dbReference type="PROSITE" id="PS52016">
    <property type="entry name" value="TONB_DEPENDENT_REC_3"/>
    <property type="match status" value="1"/>
</dbReference>
<dbReference type="SUPFAM" id="SSF49464">
    <property type="entry name" value="Carboxypeptidase regulatory domain-like"/>
    <property type="match status" value="1"/>
</dbReference>
<dbReference type="Gene3D" id="2.60.40.1120">
    <property type="entry name" value="Carboxypeptidase-like, regulatory domain"/>
    <property type="match status" value="1"/>
</dbReference>
<dbReference type="Pfam" id="PF13715">
    <property type="entry name" value="CarbopepD_reg_2"/>
    <property type="match status" value="1"/>
</dbReference>
<sequence>MQAKSYSVFMFFWFTAVVFSQNKVSGTITTETKKSLEGCHVHIGNKTVNTNKKGLYEIKDLPSGKLKVSVSYVGYQTIDTLINVTADAQFNFVMKQNTEALYEVLVQQKNSGANASSVEQKVKGATIEKFSNQSLGDVLQEVAGVSGLKTGSTVVKPIVNGMFGSRVPIINNNVRMQDQEWGAEHAPNFDVNAAAKISVIKGASGLQYGGDAVGGLVIIEPMQVKKDTLFGRTMFNFASNGRGGSVTTSVHKGNELGWSWNALATFKYMGDRQAPNYVLSNTGNREGNFTGDIKYTADNYFVSAYYSLYQTTIGILSASHTGSVNDLYTSINNLRPSVINDFTYAIDNPKQQVQHHLAKINYNYYFDETASLAAQYAFQFNKRLEFDVRRGDFKNVAALDLELSSHNLSVDFKKAYHDWQLKSGLSAGFQNNFASPATGIRPLIPNYEKLDAGVYSVASVDLSDGLVLDAGLRYDFSSVNAAKFYLKSRWEERGYDTLFPEFEVKEEGNQILAKPSFTFHNFSASVGFKKTFATNLEWYTNLSLATRNPNPSEFFSDGLHHSTGVIELGDLSLKKEESLKLSSTVQKSWQDFSLSINPFVHTVKNYIFLRPIGAETTIRGAFPVWEYQQTQALLGGVDVQTNWTLSPQWQHRLTMAYIKGNDLDNNEALIDIPPFHFTNTIEWRKKEWNQLVLELKSEVVFRQSQFPNNNFEVNLIDANNNSQPAILDISTPPPGYHLLHFYSEMQLQWLPKTQTTLAFSVQNIFNTKYRDYLNRQRFFADEVGRNFQIQIKFNY</sequence>
<evidence type="ECO:0000313" key="11">
    <source>
        <dbReference type="Proteomes" id="UP000182961"/>
    </source>
</evidence>
<name>A0A1I4UYN8_9FLAO</name>
<evidence type="ECO:0000256" key="3">
    <source>
        <dbReference type="ARBA" id="ARBA00022452"/>
    </source>
</evidence>
<dbReference type="AlphaFoldDB" id="A0A1I4UYN8"/>
<dbReference type="eggNOG" id="COG4206">
    <property type="taxonomic scope" value="Bacteria"/>
</dbReference>
<evidence type="ECO:0000259" key="9">
    <source>
        <dbReference type="Pfam" id="PF07715"/>
    </source>
</evidence>
<keyword evidence="11" id="KW-1185">Reference proteome</keyword>
<dbReference type="InterPro" id="IPR008969">
    <property type="entry name" value="CarboxyPept-like_regulatory"/>
</dbReference>
<dbReference type="SUPFAM" id="SSF56935">
    <property type="entry name" value="Porins"/>
    <property type="match status" value="1"/>
</dbReference>
<dbReference type="Pfam" id="PF07715">
    <property type="entry name" value="Plug"/>
    <property type="match status" value="1"/>
</dbReference>
<comment type="subcellular location">
    <subcellularLocation>
        <location evidence="1 8">Cell outer membrane</location>
        <topology evidence="1 8">Multi-pass membrane protein</topology>
    </subcellularLocation>
</comment>
<keyword evidence="7 8" id="KW-0998">Cell outer membrane</keyword>
<dbReference type="Proteomes" id="UP000182961">
    <property type="component" value="Unassembled WGS sequence"/>
</dbReference>
<gene>
    <name evidence="10" type="ORF">SAMN05444143_10437</name>
</gene>
<evidence type="ECO:0000313" key="10">
    <source>
        <dbReference type="EMBL" id="SFM93890.1"/>
    </source>
</evidence>